<dbReference type="EMBL" id="QJJX01000005">
    <property type="protein sequence ID" value="PXX23648.1"/>
    <property type="molecule type" value="Genomic_DNA"/>
</dbReference>
<dbReference type="Proteomes" id="UP000248314">
    <property type="component" value="Unassembled WGS sequence"/>
</dbReference>
<dbReference type="AlphaFoldDB" id="A0A318HYS2"/>
<gene>
    <name evidence="1" type="ORF">EJ73_00637</name>
</gene>
<protein>
    <submittedName>
        <fullName evidence="1">Uncharacterized protein</fullName>
    </submittedName>
</protein>
<dbReference type="RefSeq" id="WP_025816428.1">
    <property type="nucleotide sequence ID" value="NZ_BAIZ01000025.1"/>
</dbReference>
<accession>A0A318HYS2</accession>
<name>A0A318HYS2_9BACT</name>
<keyword evidence="2" id="KW-1185">Reference proteome</keyword>
<comment type="caution">
    <text evidence="1">The sequence shown here is derived from an EMBL/GenBank/DDBJ whole genome shotgun (WGS) entry which is preliminary data.</text>
</comment>
<dbReference type="OrthoDB" id="943289at2"/>
<proteinExistence type="predicted"/>
<organism evidence="1 2">
    <name type="scientific">Hoylesella shahii DSM 15611 = JCM 12083</name>
    <dbReference type="NCBI Taxonomy" id="1122991"/>
    <lineage>
        <taxon>Bacteria</taxon>
        <taxon>Pseudomonadati</taxon>
        <taxon>Bacteroidota</taxon>
        <taxon>Bacteroidia</taxon>
        <taxon>Bacteroidales</taxon>
        <taxon>Prevotellaceae</taxon>
        <taxon>Hoylesella</taxon>
    </lineage>
</organism>
<sequence>MKTTQPKYCIYPTLLDAYQQYVDSDIVWEGYWGFSDNPPHTQDEFKELQFKELIDKINRVPYDNDAVAKGTAFNEVVDCMIEHRKSDKVEVEKVYEKIVMGAYDDVESKPLYCDVTYTDKVVGLNAKIGERVFYFPISLCKEFADYYQGAVTQKFVEGVLSTCFGDVKLYGFIDEIMPMSIHDIKTASRYSVGKYKRNNQHLIYPYCVRQMGADISVFEYNVAVIGNFDYETFTETYVFDPQRDIPIIQERCEDFIRFVEDNRSLITDKRIFNEK</sequence>
<dbReference type="STRING" id="1122991.GCA_000613445_01288"/>
<reference evidence="1 2" key="1">
    <citation type="submission" date="2018-05" db="EMBL/GenBank/DDBJ databases">
        <title>Genomic Encyclopedia of Type Strains, Phase I: the one thousand microbial genomes (KMG-I) project.</title>
        <authorList>
            <person name="Kyrpides N."/>
        </authorList>
    </citation>
    <scope>NUCLEOTIDE SEQUENCE [LARGE SCALE GENOMIC DNA]</scope>
    <source>
        <strain evidence="1 2">DSM 15611</strain>
    </source>
</reference>
<evidence type="ECO:0000313" key="2">
    <source>
        <dbReference type="Proteomes" id="UP000248314"/>
    </source>
</evidence>
<evidence type="ECO:0000313" key="1">
    <source>
        <dbReference type="EMBL" id="PXX23648.1"/>
    </source>
</evidence>